<evidence type="ECO:0000313" key="11">
    <source>
        <dbReference type="EMBL" id="ROQ21383.1"/>
    </source>
</evidence>
<evidence type="ECO:0000256" key="8">
    <source>
        <dbReference type="PIRNR" id="PIRNR000194"/>
    </source>
</evidence>
<dbReference type="EC" id="1.5.1.3" evidence="3 8"/>
<dbReference type="PRINTS" id="PR00070">
    <property type="entry name" value="DHFR"/>
</dbReference>
<dbReference type="OrthoDB" id="9804315at2"/>
<dbReference type="GO" id="GO:0046452">
    <property type="term" value="P:dihydrofolate metabolic process"/>
    <property type="evidence" value="ECO:0007669"/>
    <property type="project" value="TreeGrafter"/>
</dbReference>
<dbReference type="PROSITE" id="PS00075">
    <property type="entry name" value="DHFR_1"/>
    <property type="match status" value="1"/>
</dbReference>
<dbReference type="NCBIfam" id="NF008037">
    <property type="entry name" value="PRK10769.1"/>
    <property type="match status" value="1"/>
</dbReference>
<evidence type="ECO:0000256" key="7">
    <source>
        <dbReference type="ARBA" id="ARBA00025067"/>
    </source>
</evidence>
<dbReference type="GO" id="GO:0046654">
    <property type="term" value="P:tetrahydrofolate biosynthetic process"/>
    <property type="evidence" value="ECO:0007669"/>
    <property type="project" value="UniProtKB-UniPathway"/>
</dbReference>
<dbReference type="AlphaFoldDB" id="A0A3N1NYW2"/>
<evidence type="ECO:0000256" key="6">
    <source>
        <dbReference type="ARBA" id="ARBA00023002"/>
    </source>
</evidence>
<comment type="similarity">
    <text evidence="2 8 9">Belongs to the dihydrofolate reductase family.</text>
</comment>
<dbReference type="Pfam" id="PF00186">
    <property type="entry name" value="DHFR_1"/>
    <property type="match status" value="1"/>
</dbReference>
<evidence type="ECO:0000259" key="10">
    <source>
        <dbReference type="PROSITE" id="PS51330"/>
    </source>
</evidence>
<protein>
    <recommendedName>
        <fullName evidence="3 8">Dihydrofolate reductase</fullName>
        <ecNumber evidence="3 8">1.5.1.3</ecNumber>
    </recommendedName>
</protein>
<dbReference type="GO" id="GO:0046655">
    <property type="term" value="P:folic acid metabolic process"/>
    <property type="evidence" value="ECO:0007669"/>
    <property type="project" value="TreeGrafter"/>
</dbReference>
<organism evidence="11 12">
    <name type="scientific">Marinimicrobium koreense</name>
    <dbReference type="NCBI Taxonomy" id="306545"/>
    <lineage>
        <taxon>Bacteria</taxon>
        <taxon>Pseudomonadati</taxon>
        <taxon>Pseudomonadota</taxon>
        <taxon>Gammaproteobacteria</taxon>
        <taxon>Cellvibrionales</taxon>
        <taxon>Cellvibrionaceae</taxon>
        <taxon>Marinimicrobium</taxon>
    </lineage>
</organism>
<dbReference type="FunFam" id="3.40.430.10:FF:000001">
    <property type="entry name" value="Dihydrofolate reductase"/>
    <property type="match status" value="1"/>
</dbReference>
<gene>
    <name evidence="11" type="ORF">EDC38_2007</name>
</gene>
<dbReference type="GO" id="GO:0004146">
    <property type="term" value="F:dihydrofolate reductase activity"/>
    <property type="evidence" value="ECO:0007669"/>
    <property type="project" value="UniProtKB-EC"/>
</dbReference>
<dbReference type="UniPathway" id="UPA00077">
    <property type="reaction ID" value="UER00158"/>
</dbReference>
<feature type="domain" description="DHFR" evidence="10">
    <location>
        <begin position="2"/>
        <end position="163"/>
    </location>
</feature>
<dbReference type="Gene3D" id="3.40.430.10">
    <property type="entry name" value="Dihydrofolate Reductase, subunit A"/>
    <property type="match status" value="1"/>
</dbReference>
<evidence type="ECO:0000256" key="2">
    <source>
        <dbReference type="ARBA" id="ARBA00009539"/>
    </source>
</evidence>
<evidence type="ECO:0000256" key="9">
    <source>
        <dbReference type="RuleBase" id="RU004474"/>
    </source>
</evidence>
<evidence type="ECO:0000313" key="12">
    <source>
        <dbReference type="Proteomes" id="UP000273643"/>
    </source>
</evidence>
<comment type="caution">
    <text evidence="11">The sequence shown here is derived from an EMBL/GenBank/DDBJ whole genome shotgun (WGS) entry which is preliminary data.</text>
</comment>
<evidence type="ECO:0000256" key="4">
    <source>
        <dbReference type="ARBA" id="ARBA00022563"/>
    </source>
</evidence>
<dbReference type="InterPro" id="IPR017925">
    <property type="entry name" value="DHFR_CS"/>
</dbReference>
<keyword evidence="4 8" id="KW-0554">One-carbon metabolism</keyword>
<dbReference type="SUPFAM" id="SSF53597">
    <property type="entry name" value="Dihydrofolate reductase-like"/>
    <property type="match status" value="1"/>
</dbReference>
<dbReference type="GO" id="GO:0070401">
    <property type="term" value="F:NADP+ binding"/>
    <property type="evidence" value="ECO:0007669"/>
    <property type="project" value="UniProtKB-ARBA"/>
</dbReference>
<comment type="catalytic activity">
    <reaction evidence="8">
        <text>(6S)-5,6,7,8-tetrahydrofolate + NADP(+) = 7,8-dihydrofolate + NADPH + H(+)</text>
        <dbReference type="Rhea" id="RHEA:15009"/>
        <dbReference type="ChEBI" id="CHEBI:15378"/>
        <dbReference type="ChEBI" id="CHEBI:57451"/>
        <dbReference type="ChEBI" id="CHEBI:57453"/>
        <dbReference type="ChEBI" id="CHEBI:57783"/>
        <dbReference type="ChEBI" id="CHEBI:58349"/>
        <dbReference type="EC" id="1.5.1.3"/>
    </reaction>
</comment>
<keyword evidence="12" id="KW-1185">Reference proteome</keyword>
<keyword evidence="6 8" id="KW-0560">Oxidoreductase</keyword>
<dbReference type="InterPro" id="IPR012259">
    <property type="entry name" value="DHFR"/>
</dbReference>
<dbReference type="RefSeq" id="WP_123638390.1">
    <property type="nucleotide sequence ID" value="NZ_RJUK01000001.1"/>
</dbReference>
<dbReference type="CDD" id="cd00209">
    <property type="entry name" value="DHFR"/>
    <property type="match status" value="1"/>
</dbReference>
<dbReference type="PROSITE" id="PS51330">
    <property type="entry name" value="DHFR_2"/>
    <property type="match status" value="1"/>
</dbReference>
<dbReference type="PIRSF" id="PIRSF000194">
    <property type="entry name" value="DHFR"/>
    <property type="match status" value="1"/>
</dbReference>
<dbReference type="PANTHER" id="PTHR48069:SF3">
    <property type="entry name" value="DIHYDROFOLATE REDUCTASE"/>
    <property type="match status" value="1"/>
</dbReference>
<evidence type="ECO:0000256" key="1">
    <source>
        <dbReference type="ARBA" id="ARBA00004903"/>
    </source>
</evidence>
<dbReference type="GO" id="GO:0005829">
    <property type="term" value="C:cytosol"/>
    <property type="evidence" value="ECO:0007669"/>
    <property type="project" value="TreeGrafter"/>
</dbReference>
<comment type="pathway">
    <text evidence="1 8">Cofactor biosynthesis; tetrahydrofolate biosynthesis; 5,6,7,8-tetrahydrofolate from 7,8-dihydrofolate: step 1/1.</text>
</comment>
<keyword evidence="5 8" id="KW-0521">NADP</keyword>
<sequence length="166" mass="18591">MTVALIVAAARNGVIGRNNELPWHLPGDLKYFKSVTLGKPVIMGRKTHESIGRPLPGRLNIVVSRQSREARDPSLRWVTSIEAAIALARREQPDAEEIMVMGGEEIYRQSLPLADRVYLTRIDLEVEGDAHFPSLNGEEWHLTDEQPGANDASVGHVFQRYDRITV</sequence>
<dbReference type="Proteomes" id="UP000273643">
    <property type="component" value="Unassembled WGS sequence"/>
</dbReference>
<reference evidence="11 12" key="1">
    <citation type="submission" date="2018-11" db="EMBL/GenBank/DDBJ databases">
        <title>Genomic Encyclopedia of Type Strains, Phase IV (KMG-IV): sequencing the most valuable type-strain genomes for metagenomic binning, comparative biology and taxonomic classification.</title>
        <authorList>
            <person name="Goeker M."/>
        </authorList>
    </citation>
    <scope>NUCLEOTIDE SEQUENCE [LARGE SCALE GENOMIC DNA]</scope>
    <source>
        <strain evidence="11 12">DSM 16974</strain>
    </source>
</reference>
<proteinExistence type="inferred from homology"/>
<dbReference type="InterPro" id="IPR024072">
    <property type="entry name" value="DHFR-like_dom_sf"/>
</dbReference>
<evidence type="ECO:0000256" key="3">
    <source>
        <dbReference type="ARBA" id="ARBA00012856"/>
    </source>
</evidence>
<dbReference type="GO" id="GO:0006730">
    <property type="term" value="P:one-carbon metabolic process"/>
    <property type="evidence" value="ECO:0007669"/>
    <property type="project" value="UniProtKB-KW"/>
</dbReference>
<dbReference type="PANTHER" id="PTHR48069">
    <property type="entry name" value="DIHYDROFOLATE REDUCTASE"/>
    <property type="match status" value="1"/>
</dbReference>
<evidence type="ECO:0000256" key="5">
    <source>
        <dbReference type="ARBA" id="ARBA00022857"/>
    </source>
</evidence>
<comment type="function">
    <text evidence="7 8">Key enzyme in folate metabolism. Catalyzes an essential reaction for de novo glycine and purine synthesis, and for DNA precursor synthesis.</text>
</comment>
<dbReference type="InterPro" id="IPR001796">
    <property type="entry name" value="DHFR_dom"/>
</dbReference>
<accession>A0A3N1NYW2</accession>
<dbReference type="EMBL" id="RJUK01000001">
    <property type="protein sequence ID" value="ROQ21383.1"/>
    <property type="molecule type" value="Genomic_DNA"/>
</dbReference>
<name>A0A3N1NYW2_9GAMM</name>